<accession>A0ABV2HCA0</accession>
<dbReference type="Proteomes" id="UP001549031">
    <property type="component" value="Unassembled WGS sequence"/>
</dbReference>
<reference evidence="2 3" key="1">
    <citation type="submission" date="2024-06" db="EMBL/GenBank/DDBJ databases">
        <title>Genomic Encyclopedia of Type Strains, Phase IV (KMG-IV): sequencing the most valuable type-strain genomes for metagenomic binning, comparative biology and taxonomic classification.</title>
        <authorList>
            <person name="Goeker M."/>
        </authorList>
    </citation>
    <scope>NUCLEOTIDE SEQUENCE [LARGE SCALE GENOMIC DNA]</scope>
    <source>
        <strain evidence="2 3">DSM 105042</strain>
    </source>
</reference>
<comment type="caution">
    <text evidence="2">The sequence shown here is derived from an EMBL/GenBank/DDBJ whole genome shotgun (WGS) entry which is preliminary data.</text>
</comment>
<organism evidence="2 3">
    <name type="scientific">Pseudorhizobium tarimense</name>
    <dbReference type="NCBI Taxonomy" id="1079109"/>
    <lineage>
        <taxon>Bacteria</taxon>
        <taxon>Pseudomonadati</taxon>
        <taxon>Pseudomonadota</taxon>
        <taxon>Alphaproteobacteria</taxon>
        <taxon>Hyphomicrobiales</taxon>
        <taxon>Rhizobiaceae</taxon>
        <taxon>Rhizobium/Agrobacterium group</taxon>
        <taxon>Pseudorhizobium</taxon>
    </lineage>
</organism>
<feature type="domain" description="DUF4325" evidence="1">
    <location>
        <begin position="25"/>
        <end position="93"/>
    </location>
</feature>
<sequence length="119" mass="13329">MNIDLAKQFSPYPSGRFPTDGTHNGETFRDSVLLPALTRAKTSHGSEKVVVNIDGVRTFGSSFLEEAFAGLIRKRRFTRDELEQLLVIECSKPHLMIFRDSISGYIKSAQPEFDGVLHS</sequence>
<evidence type="ECO:0000259" key="1">
    <source>
        <dbReference type="Pfam" id="PF14213"/>
    </source>
</evidence>
<dbReference type="RefSeq" id="WP_247245851.1">
    <property type="nucleotide sequence ID" value="NZ_JALJRA010000021.1"/>
</dbReference>
<gene>
    <name evidence="2" type="ORF">ABID21_004301</name>
</gene>
<dbReference type="InterPro" id="IPR025474">
    <property type="entry name" value="DUF4325"/>
</dbReference>
<evidence type="ECO:0000313" key="2">
    <source>
        <dbReference type="EMBL" id="MET3588168.1"/>
    </source>
</evidence>
<proteinExistence type="predicted"/>
<protein>
    <recommendedName>
        <fullName evidence="1">DUF4325 domain-containing protein</fullName>
    </recommendedName>
</protein>
<dbReference type="EMBL" id="JBEPLJ010000020">
    <property type="protein sequence ID" value="MET3588168.1"/>
    <property type="molecule type" value="Genomic_DNA"/>
</dbReference>
<evidence type="ECO:0000313" key="3">
    <source>
        <dbReference type="Proteomes" id="UP001549031"/>
    </source>
</evidence>
<name>A0ABV2HCA0_9HYPH</name>
<keyword evidence="3" id="KW-1185">Reference proteome</keyword>
<dbReference type="Pfam" id="PF14213">
    <property type="entry name" value="DUF4325"/>
    <property type="match status" value="1"/>
</dbReference>